<evidence type="ECO:0000256" key="5">
    <source>
        <dbReference type="PIRSR" id="PIRSR606689-2"/>
    </source>
</evidence>
<dbReference type="SMART" id="SM00177">
    <property type="entry name" value="ARF"/>
    <property type="match status" value="1"/>
</dbReference>
<evidence type="ECO:0000256" key="4">
    <source>
        <dbReference type="PIRSR" id="PIRSR606689-1"/>
    </source>
</evidence>
<organism evidence="7 8">
    <name type="scientific">Plasmopara halstedii</name>
    <name type="common">Downy mildew of sunflower</name>
    <dbReference type="NCBI Taxonomy" id="4781"/>
    <lineage>
        <taxon>Eukaryota</taxon>
        <taxon>Sar</taxon>
        <taxon>Stramenopiles</taxon>
        <taxon>Oomycota</taxon>
        <taxon>Peronosporomycetes</taxon>
        <taxon>Peronosporales</taxon>
        <taxon>Peronosporaceae</taxon>
        <taxon>Plasmopara</taxon>
    </lineage>
</organism>
<dbReference type="EMBL" id="CCYD01000286">
    <property type="protein sequence ID" value="CEG37375.1"/>
    <property type="molecule type" value="Genomic_DNA"/>
</dbReference>
<dbReference type="PANTHER" id="PTHR45909">
    <property type="entry name" value="ADP-RIBOSYLATION FACTOR-RELATED PROTEIN 1"/>
    <property type="match status" value="1"/>
</dbReference>
<dbReference type="InterPro" id="IPR027417">
    <property type="entry name" value="P-loop_NTPase"/>
</dbReference>
<dbReference type="PROSITE" id="PS51419">
    <property type="entry name" value="RAB"/>
    <property type="match status" value="1"/>
</dbReference>
<feature type="binding site" evidence="4">
    <location>
        <begin position="133"/>
        <end position="136"/>
    </location>
    <ligand>
        <name>GTP</name>
        <dbReference type="ChEBI" id="CHEBI:37565"/>
    </ligand>
</feature>
<dbReference type="AlphaFoldDB" id="A0A0P1AAI3"/>
<dbReference type="PROSITE" id="PS51417">
    <property type="entry name" value="ARF"/>
    <property type="match status" value="1"/>
</dbReference>
<dbReference type="InterPro" id="IPR024156">
    <property type="entry name" value="Small_GTPase_ARF"/>
</dbReference>
<sequence>MFSLFWGLWNYLFSKAELHLLIVGLDDAGKTTLLEQLKGIFGKKPGIPLEKIPPTVGLNIARVNIKRSRVIFWDLGGQERLRAIWNKYYSESHGVVFVIDSANERRFQEAKVTLHAMLANPELSGIPLVVLANKMDLENAQPVKNIVKWLEVEGHQGAVASYPICALTREGIEGAIDWLVDAVMASERYYEKMAVGSA</sequence>
<dbReference type="Proteomes" id="UP000054928">
    <property type="component" value="Unassembled WGS sequence"/>
</dbReference>
<dbReference type="GO" id="GO:0005525">
    <property type="term" value="F:GTP binding"/>
    <property type="evidence" value="ECO:0007669"/>
    <property type="project" value="UniProtKB-KW"/>
</dbReference>
<accession>A0A0P1AAI3</accession>
<dbReference type="InterPro" id="IPR005225">
    <property type="entry name" value="Small_GTP-bd"/>
</dbReference>
<feature type="binding site" evidence="5">
    <location>
        <position position="55"/>
    </location>
    <ligand>
        <name>Mg(2+)</name>
        <dbReference type="ChEBI" id="CHEBI:18420"/>
    </ligand>
</feature>
<dbReference type="PANTHER" id="PTHR45909:SF1">
    <property type="entry name" value="ADP-RIBOSYLATION FACTOR-RELATED PROTEIN 1"/>
    <property type="match status" value="1"/>
</dbReference>
<dbReference type="SMART" id="SM00178">
    <property type="entry name" value="SAR"/>
    <property type="match status" value="1"/>
</dbReference>
<dbReference type="GeneID" id="36400024"/>
<dbReference type="Pfam" id="PF00025">
    <property type="entry name" value="Arf"/>
    <property type="match status" value="1"/>
</dbReference>
<name>A0A0P1AAI3_PLAHL</name>
<feature type="binding site" evidence="5">
    <location>
        <position position="31"/>
    </location>
    <ligand>
        <name>Mg(2+)</name>
        <dbReference type="ChEBI" id="CHEBI:18420"/>
    </ligand>
</feature>
<dbReference type="SMART" id="SM00175">
    <property type="entry name" value="RAB"/>
    <property type="match status" value="1"/>
</dbReference>
<dbReference type="GO" id="GO:0043001">
    <property type="term" value="P:Golgi to plasma membrane protein transport"/>
    <property type="evidence" value="ECO:0007669"/>
    <property type="project" value="TreeGrafter"/>
</dbReference>
<keyword evidence="6" id="KW-0732">Signal</keyword>
<dbReference type="FunFam" id="3.40.50.300:FF:001166">
    <property type="entry name" value="ADP-ribosylation factor D"/>
    <property type="match status" value="1"/>
</dbReference>
<keyword evidence="8" id="KW-1185">Reference proteome</keyword>
<dbReference type="OMA" id="HGFYKYM"/>
<proteinExistence type="inferred from homology"/>
<feature type="chain" id="PRO_5006058499" evidence="6">
    <location>
        <begin position="17"/>
        <end position="198"/>
    </location>
</feature>
<feature type="binding site" evidence="4">
    <location>
        <begin position="24"/>
        <end position="31"/>
    </location>
    <ligand>
        <name>GTP</name>
        <dbReference type="ChEBI" id="CHEBI:37565"/>
    </ligand>
</feature>
<evidence type="ECO:0000256" key="1">
    <source>
        <dbReference type="ARBA" id="ARBA00010290"/>
    </source>
</evidence>
<comment type="similarity">
    <text evidence="1">Belongs to the small GTPase superfamily. Arf family.</text>
</comment>
<dbReference type="NCBIfam" id="TIGR00231">
    <property type="entry name" value="small_GTP"/>
    <property type="match status" value="1"/>
</dbReference>
<keyword evidence="5" id="KW-0479">Metal-binding</keyword>
<evidence type="ECO:0000256" key="2">
    <source>
        <dbReference type="ARBA" id="ARBA00022741"/>
    </source>
</evidence>
<evidence type="ECO:0000313" key="7">
    <source>
        <dbReference type="EMBL" id="CEG37375.1"/>
    </source>
</evidence>
<dbReference type="GO" id="GO:0003924">
    <property type="term" value="F:GTPase activity"/>
    <property type="evidence" value="ECO:0007669"/>
    <property type="project" value="InterPro"/>
</dbReference>
<evidence type="ECO:0000256" key="6">
    <source>
        <dbReference type="SAM" id="SignalP"/>
    </source>
</evidence>
<keyword evidence="5" id="KW-0460">Magnesium</keyword>
<dbReference type="SUPFAM" id="SSF52540">
    <property type="entry name" value="P-loop containing nucleoside triphosphate hydrolases"/>
    <property type="match status" value="1"/>
</dbReference>
<dbReference type="GO" id="GO:0006886">
    <property type="term" value="P:intracellular protein transport"/>
    <property type="evidence" value="ECO:0007669"/>
    <property type="project" value="TreeGrafter"/>
</dbReference>
<dbReference type="RefSeq" id="XP_024573744.1">
    <property type="nucleotide sequence ID" value="XM_024722694.1"/>
</dbReference>
<dbReference type="InterPro" id="IPR006689">
    <property type="entry name" value="Small_GTPase_ARF/SAR"/>
</dbReference>
<keyword evidence="2 4" id="KW-0547">Nucleotide-binding</keyword>
<dbReference type="GO" id="GO:0005794">
    <property type="term" value="C:Golgi apparatus"/>
    <property type="evidence" value="ECO:0007669"/>
    <property type="project" value="TreeGrafter"/>
</dbReference>
<dbReference type="GO" id="GO:0046872">
    <property type="term" value="F:metal ion binding"/>
    <property type="evidence" value="ECO:0007669"/>
    <property type="project" value="UniProtKB-KW"/>
</dbReference>
<feature type="signal peptide" evidence="6">
    <location>
        <begin position="1"/>
        <end position="16"/>
    </location>
</feature>
<dbReference type="PRINTS" id="PR00449">
    <property type="entry name" value="RASTRNSFRMNG"/>
</dbReference>
<feature type="binding site" evidence="4">
    <location>
        <position position="77"/>
    </location>
    <ligand>
        <name>GTP</name>
        <dbReference type="ChEBI" id="CHEBI:37565"/>
    </ligand>
</feature>
<evidence type="ECO:0000256" key="3">
    <source>
        <dbReference type="ARBA" id="ARBA00023134"/>
    </source>
</evidence>
<dbReference type="GO" id="GO:0034067">
    <property type="term" value="P:protein localization to Golgi apparatus"/>
    <property type="evidence" value="ECO:0007669"/>
    <property type="project" value="TreeGrafter"/>
</dbReference>
<dbReference type="STRING" id="4781.A0A0P1AAI3"/>
<reference evidence="8" key="1">
    <citation type="submission" date="2014-09" db="EMBL/GenBank/DDBJ databases">
        <authorList>
            <person name="Sharma Rahul"/>
            <person name="Thines Marco"/>
        </authorList>
    </citation>
    <scope>NUCLEOTIDE SEQUENCE [LARGE SCALE GENOMIC DNA]</scope>
</reference>
<protein>
    <submittedName>
        <fullName evidence="7">1-family small gtpase</fullName>
    </submittedName>
</protein>
<evidence type="ECO:0000313" key="8">
    <source>
        <dbReference type="Proteomes" id="UP000054928"/>
    </source>
</evidence>
<keyword evidence="3 4" id="KW-0342">GTP-binding</keyword>
<dbReference type="Gene3D" id="3.40.50.300">
    <property type="entry name" value="P-loop containing nucleotide triphosphate hydrolases"/>
    <property type="match status" value="1"/>
</dbReference>
<dbReference type="OrthoDB" id="414781at2759"/>